<protein>
    <recommendedName>
        <fullName evidence="4">DUF998 domain-containing protein</fullName>
    </recommendedName>
</protein>
<sequence>MIKQGIGFALLGAVIAVLGYSATGTAGYSAYVSGGSFYGPDTMLGPWVQPIVAASAGAVVGMLAGLVLHLCGFRFTVEPSRKVGLVVVAGLIGVTLGMTPVLILVGTSFAGLNSSASSDYLLPIYAGTGALAYLFGIASVRLLLKATHDPLPSRTTKVVAAFLPVGGVLATLVGMGTAWILGFSTTAPTFVAVIVAVLCVLVATFALARARALQTTA</sequence>
<accession>A0ABT4MJ39</accession>
<evidence type="ECO:0000313" key="2">
    <source>
        <dbReference type="EMBL" id="MCZ4521007.1"/>
    </source>
</evidence>
<feature type="transmembrane region" description="Helical" evidence="1">
    <location>
        <begin position="156"/>
        <end position="181"/>
    </location>
</feature>
<proteinExistence type="predicted"/>
<dbReference type="EMBL" id="JAPWIJ010000009">
    <property type="protein sequence ID" value="MCZ4521007.1"/>
    <property type="molecule type" value="Genomic_DNA"/>
</dbReference>
<keyword evidence="1" id="KW-0472">Membrane</keyword>
<feature type="transmembrane region" description="Helical" evidence="1">
    <location>
        <begin position="50"/>
        <end position="71"/>
    </location>
</feature>
<keyword evidence="1" id="KW-1133">Transmembrane helix</keyword>
<organism evidence="2 3">
    <name type="scientific">Rhodococcus ruber</name>
    <dbReference type="NCBI Taxonomy" id="1830"/>
    <lineage>
        <taxon>Bacteria</taxon>
        <taxon>Bacillati</taxon>
        <taxon>Actinomycetota</taxon>
        <taxon>Actinomycetes</taxon>
        <taxon>Mycobacteriales</taxon>
        <taxon>Nocardiaceae</taxon>
        <taxon>Rhodococcus</taxon>
    </lineage>
</organism>
<feature type="transmembrane region" description="Helical" evidence="1">
    <location>
        <begin position="122"/>
        <end position="144"/>
    </location>
</feature>
<feature type="transmembrane region" description="Helical" evidence="1">
    <location>
        <begin position="187"/>
        <end position="208"/>
    </location>
</feature>
<gene>
    <name evidence="2" type="ORF">O4220_21050</name>
</gene>
<reference evidence="2" key="1">
    <citation type="submission" date="2022-12" db="EMBL/GenBank/DDBJ databases">
        <authorList>
            <person name="Krivoruchko A.V."/>
            <person name="Elkin A."/>
        </authorList>
    </citation>
    <scope>NUCLEOTIDE SEQUENCE</scope>
    <source>
        <strain evidence="2">IEGM 1391</strain>
    </source>
</reference>
<keyword evidence="3" id="KW-1185">Reference proteome</keyword>
<comment type="caution">
    <text evidence="2">The sequence shown here is derived from an EMBL/GenBank/DDBJ whole genome shotgun (WGS) entry which is preliminary data.</text>
</comment>
<keyword evidence="1" id="KW-0812">Transmembrane</keyword>
<feature type="transmembrane region" description="Helical" evidence="1">
    <location>
        <begin position="83"/>
        <end position="110"/>
    </location>
</feature>
<name>A0ABT4MJ39_9NOCA</name>
<evidence type="ECO:0008006" key="4">
    <source>
        <dbReference type="Google" id="ProtNLM"/>
    </source>
</evidence>
<dbReference type="Proteomes" id="UP001081071">
    <property type="component" value="Unassembled WGS sequence"/>
</dbReference>
<dbReference type="RefSeq" id="WP_269607422.1">
    <property type="nucleotide sequence ID" value="NZ_JAPWIJ010000009.1"/>
</dbReference>
<evidence type="ECO:0000256" key="1">
    <source>
        <dbReference type="SAM" id="Phobius"/>
    </source>
</evidence>
<evidence type="ECO:0000313" key="3">
    <source>
        <dbReference type="Proteomes" id="UP001081071"/>
    </source>
</evidence>